<dbReference type="STRING" id="1192034.CAP_6312"/>
<comment type="caution">
    <text evidence="3">The sequence shown here is derived from an EMBL/GenBank/DDBJ whole genome shotgun (WGS) entry which is preliminary data.</text>
</comment>
<feature type="transmembrane region" description="Helical" evidence="1">
    <location>
        <begin position="12"/>
        <end position="29"/>
    </location>
</feature>
<gene>
    <name evidence="3" type="ORF">CAP_6312</name>
</gene>
<dbReference type="CDD" id="cd06259">
    <property type="entry name" value="YdcF-like"/>
    <property type="match status" value="1"/>
</dbReference>
<dbReference type="EMBL" id="ASRX01000052">
    <property type="protein sequence ID" value="EYF03049.1"/>
    <property type="molecule type" value="Genomic_DNA"/>
</dbReference>
<dbReference type="AlphaFoldDB" id="A0A017T1E5"/>
<feature type="domain" description="DUF218" evidence="2">
    <location>
        <begin position="91"/>
        <end position="255"/>
    </location>
</feature>
<accession>A0A017T1E5</accession>
<dbReference type="Proteomes" id="UP000019678">
    <property type="component" value="Unassembled WGS sequence"/>
</dbReference>
<evidence type="ECO:0000259" key="2">
    <source>
        <dbReference type="Pfam" id="PF02698"/>
    </source>
</evidence>
<evidence type="ECO:0000313" key="3">
    <source>
        <dbReference type="EMBL" id="EYF03049.1"/>
    </source>
</evidence>
<dbReference type="InterPro" id="IPR014729">
    <property type="entry name" value="Rossmann-like_a/b/a_fold"/>
</dbReference>
<evidence type="ECO:0000313" key="4">
    <source>
        <dbReference type="Proteomes" id="UP000019678"/>
    </source>
</evidence>
<keyword evidence="1" id="KW-0472">Membrane</keyword>
<dbReference type="GO" id="GO:0043164">
    <property type="term" value="P:Gram-negative-bacterium-type cell wall biogenesis"/>
    <property type="evidence" value="ECO:0007669"/>
    <property type="project" value="TreeGrafter"/>
</dbReference>
<dbReference type="RefSeq" id="WP_044246827.1">
    <property type="nucleotide sequence ID" value="NZ_ASRX01000052.1"/>
</dbReference>
<dbReference type="GO" id="GO:0005886">
    <property type="term" value="C:plasma membrane"/>
    <property type="evidence" value="ECO:0007669"/>
    <property type="project" value="TreeGrafter"/>
</dbReference>
<name>A0A017T1E5_9BACT</name>
<dbReference type="PANTHER" id="PTHR30336:SF4">
    <property type="entry name" value="ENVELOPE BIOGENESIS FACTOR ELYC"/>
    <property type="match status" value="1"/>
</dbReference>
<protein>
    <submittedName>
        <fullName evidence="3">Membrane Protein Functionally coupled to the MukBEF Chromosome Partitioning Mechanism</fullName>
    </submittedName>
</protein>
<dbReference type="PANTHER" id="PTHR30336">
    <property type="entry name" value="INNER MEMBRANE PROTEIN, PROBABLE PERMEASE"/>
    <property type="match status" value="1"/>
</dbReference>
<reference evidence="3 4" key="1">
    <citation type="submission" date="2013-05" db="EMBL/GenBank/DDBJ databases">
        <title>Genome assembly of Chondromyces apiculatus DSM 436.</title>
        <authorList>
            <person name="Sharma G."/>
            <person name="Khatri I."/>
            <person name="Kaur C."/>
            <person name="Mayilraj S."/>
            <person name="Subramanian S."/>
        </authorList>
    </citation>
    <scope>NUCLEOTIDE SEQUENCE [LARGE SCALE GENOMIC DNA]</scope>
    <source>
        <strain evidence="3 4">DSM 436</strain>
    </source>
</reference>
<keyword evidence="1" id="KW-0812">Transmembrane</keyword>
<dbReference type="GO" id="GO:0000270">
    <property type="term" value="P:peptidoglycan metabolic process"/>
    <property type="evidence" value="ECO:0007669"/>
    <property type="project" value="TreeGrafter"/>
</dbReference>
<dbReference type="InterPro" id="IPR051599">
    <property type="entry name" value="Cell_Envelope_Assoc"/>
</dbReference>
<dbReference type="eggNOG" id="COG1434">
    <property type="taxonomic scope" value="Bacteria"/>
</dbReference>
<dbReference type="Pfam" id="PF02698">
    <property type="entry name" value="DUF218"/>
    <property type="match status" value="1"/>
</dbReference>
<feature type="transmembrane region" description="Helical" evidence="1">
    <location>
        <begin position="41"/>
        <end position="59"/>
    </location>
</feature>
<evidence type="ECO:0000256" key="1">
    <source>
        <dbReference type="SAM" id="Phobius"/>
    </source>
</evidence>
<keyword evidence="1" id="KW-1133">Transmembrane helix</keyword>
<sequence>MASLAFPISRLVDPVLLLLLAIFVGLWRARSRRGAVLNRRARVGLTVAWAGAIGLWVLATPVISSLFTRAVAAVPSDIGPELAGNDPDRRALVVLGAAIYPEEHGAPAMERLSDAAMERCIGAARIYQTYGFRWVIVSGRNVDAPAEALSSGMADLMVALGVPRDRILLESMSRDTKQNALFSVRMAREVGAERLVVVTSALHTPRAAQHFAAAGFPAVMAPVRRDPPPPWRVDGFIPSANALRRSQRAVHELLGRLEP</sequence>
<organism evidence="3 4">
    <name type="scientific">Chondromyces apiculatus DSM 436</name>
    <dbReference type="NCBI Taxonomy" id="1192034"/>
    <lineage>
        <taxon>Bacteria</taxon>
        <taxon>Pseudomonadati</taxon>
        <taxon>Myxococcota</taxon>
        <taxon>Polyangia</taxon>
        <taxon>Polyangiales</taxon>
        <taxon>Polyangiaceae</taxon>
        <taxon>Chondromyces</taxon>
    </lineage>
</organism>
<dbReference type="InterPro" id="IPR003848">
    <property type="entry name" value="DUF218"/>
</dbReference>
<dbReference type="Gene3D" id="3.40.50.620">
    <property type="entry name" value="HUPs"/>
    <property type="match status" value="1"/>
</dbReference>
<dbReference type="OrthoDB" id="9809813at2"/>
<keyword evidence="4" id="KW-1185">Reference proteome</keyword>
<proteinExistence type="predicted"/>